<dbReference type="CDD" id="cd14728">
    <property type="entry name" value="Ere-like"/>
    <property type="match status" value="1"/>
</dbReference>
<evidence type="ECO:0008006" key="3">
    <source>
        <dbReference type="Google" id="ProtNLM"/>
    </source>
</evidence>
<comment type="caution">
    <text evidence="1">The sequence shown here is derived from an EMBL/GenBank/DDBJ whole genome shotgun (WGS) entry which is preliminary data.</text>
</comment>
<dbReference type="PROSITE" id="PS51257">
    <property type="entry name" value="PROKAR_LIPOPROTEIN"/>
    <property type="match status" value="1"/>
</dbReference>
<dbReference type="PANTHER" id="PTHR31299">
    <property type="entry name" value="ESTERASE, PUTATIVE (AFU_ORTHOLOGUE AFUA_1G05850)-RELATED"/>
    <property type="match status" value="1"/>
</dbReference>
<dbReference type="SUPFAM" id="SSF159501">
    <property type="entry name" value="EreA/ChaN-like"/>
    <property type="match status" value="1"/>
</dbReference>
<dbReference type="Proteomes" id="UP000727490">
    <property type="component" value="Unassembled WGS sequence"/>
</dbReference>
<gene>
    <name evidence="1" type="ORF">EGN73_20405</name>
</gene>
<dbReference type="AlphaFoldDB" id="A0A951MD41"/>
<accession>A0A951MD41</accession>
<reference evidence="1 2" key="1">
    <citation type="journal article" date="2020" name="Syst. Appl. Microbiol.">
        <title>Arthrospiribacter ruber gen. nov., sp. nov., a novel bacterium isolated from Arthrospira cultures.</title>
        <authorList>
            <person name="Waleron M."/>
            <person name="Misztak A."/>
            <person name="Waleron M.M."/>
            <person name="Furmaniak M."/>
            <person name="Mrozik A."/>
            <person name="Waleron K."/>
        </authorList>
    </citation>
    <scope>NUCLEOTIDE SEQUENCE [LARGE SCALE GENOMIC DNA]</scope>
    <source>
        <strain evidence="1 2">DPMB0001</strain>
    </source>
</reference>
<keyword evidence="2" id="KW-1185">Reference proteome</keyword>
<dbReference type="InterPro" id="IPR007815">
    <property type="entry name" value="Emycin_Estase"/>
</dbReference>
<dbReference type="EMBL" id="RPHB01000012">
    <property type="protein sequence ID" value="MBW3470156.1"/>
    <property type="molecule type" value="Genomic_DNA"/>
</dbReference>
<protein>
    <recommendedName>
        <fullName evidence="3">Erythromycin esterase</fullName>
    </recommendedName>
</protein>
<name>A0A951MD41_9BACT</name>
<proteinExistence type="predicted"/>
<dbReference type="PANTHER" id="PTHR31299:SF0">
    <property type="entry name" value="ESTERASE, PUTATIVE (AFU_ORTHOLOGUE AFUA_1G05850)-RELATED"/>
    <property type="match status" value="1"/>
</dbReference>
<dbReference type="Pfam" id="PF05139">
    <property type="entry name" value="Erythro_esteras"/>
    <property type="match status" value="1"/>
</dbReference>
<organism evidence="1 2">
    <name type="scientific">Arthrospiribacter ruber</name>
    <dbReference type="NCBI Taxonomy" id="2487934"/>
    <lineage>
        <taxon>Bacteria</taxon>
        <taxon>Pseudomonadati</taxon>
        <taxon>Bacteroidota</taxon>
        <taxon>Cytophagia</taxon>
        <taxon>Cytophagales</taxon>
        <taxon>Cyclobacteriaceae</taxon>
        <taxon>Arthrospiribacter</taxon>
    </lineage>
</organism>
<dbReference type="Gene3D" id="3.40.1660.10">
    <property type="entry name" value="EreA-like (biosynthetic domain)"/>
    <property type="match status" value="2"/>
</dbReference>
<dbReference type="GO" id="GO:0046677">
    <property type="term" value="P:response to antibiotic"/>
    <property type="evidence" value="ECO:0007669"/>
    <property type="project" value="InterPro"/>
</dbReference>
<evidence type="ECO:0000313" key="2">
    <source>
        <dbReference type="Proteomes" id="UP000727490"/>
    </source>
</evidence>
<dbReference type="InterPro" id="IPR052036">
    <property type="entry name" value="Hydrolase/PRTase-associated"/>
</dbReference>
<sequence>MKITPLFLFLLTIFSCNTDNDHQMTIVDDFEELSIIDKWVKDKEIVFLGEPTHGDGSIFSARIKIIKHLVEKHGFDAVIFESNGYDAFFINELRKTGQISLDDFRQSTFSIWGNTEELQELWEFLLENEHVEFLGMDHYPHNLMKIQFLADMKQEIKLSKEEIQLIQPMVDSIATTELLPRRYYLDSLELAMLGNLKSRLKNSTPSLRLQEGVDNLIHFSAFESQDHLQGQFWPKFNYRDSLMFESLKRHTKIHKKVIVWLASAHGLENPSSIIDPDDLREIGQTYSDMVTLGKLAKSHFGDKMLNLVFSAYSGSFYDFIDKKEIEFRLDSVPNLEKYVIEKNKSITLVDLRKIDSVFFSGILGFEYIQANWGKNFDGVFIIPEVKASKRLD</sequence>
<evidence type="ECO:0000313" key="1">
    <source>
        <dbReference type="EMBL" id="MBW3470156.1"/>
    </source>
</evidence>